<sequence>MNKDTREEEANLISGCVLKSRKDQERLYKKYYGYVMAIGMAYCTNKDVAREVVDDAFIKIFDSIDSFDRNQSFKGWVRRITINCAIDEFRRNKKHLYHLDISECPLDLPAVDLLDQLNIDDIHNLLGELPEILRTVFNLYEIEGYNHKEISEFMGIGESSSRTYLARAKERLRSMVTRHFNQ</sequence>
<evidence type="ECO:0000256" key="4">
    <source>
        <dbReference type="ARBA" id="ARBA00023163"/>
    </source>
</evidence>
<evidence type="ECO:0000256" key="2">
    <source>
        <dbReference type="ARBA" id="ARBA00023015"/>
    </source>
</evidence>
<comment type="similarity">
    <text evidence="1">Belongs to the sigma-70 factor family. ECF subfamily.</text>
</comment>
<dbReference type="InterPro" id="IPR013325">
    <property type="entry name" value="RNA_pol_sigma_r2"/>
</dbReference>
<gene>
    <name evidence="7" type="ORF">GQ41_1356</name>
</gene>
<evidence type="ECO:0000313" key="7">
    <source>
        <dbReference type="EMBL" id="TQO36770.1"/>
    </source>
</evidence>
<dbReference type="Pfam" id="PF04542">
    <property type="entry name" value="Sigma70_r2"/>
    <property type="match status" value="1"/>
</dbReference>
<dbReference type="InterPro" id="IPR039425">
    <property type="entry name" value="RNA_pol_sigma-70-like"/>
</dbReference>
<dbReference type="Proteomes" id="UP000315363">
    <property type="component" value="Unassembled WGS sequence"/>
</dbReference>
<evidence type="ECO:0000259" key="6">
    <source>
        <dbReference type="Pfam" id="PF08281"/>
    </source>
</evidence>
<evidence type="ECO:0000313" key="8">
    <source>
        <dbReference type="Proteomes" id="UP000315363"/>
    </source>
</evidence>
<dbReference type="InterPro" id="IPR014284">
    <property type="entry name" value="RNA_pol_sigma-70_dom"/>
</dbReference>
<keyword evidence="8" id="KW-1185">Reference proteome</keyword>
<dbReference type="SUPFAM" id="SSF88659">
    <property type="entry name" value="Sigma3 and sigma4 domains of RNA polymerase sigma factors"/>
    <property type="match status" value="1"/>
</dbReference>
<dbReference type="Pfam" id="PF08281">
    <property type="entry name" value="Sigma70_r4_2"/>
    <property type="match status" value="1"/>
</dbReference>
<dbReference type="PANTHER" id="PTHR43133:SF46">
    <property type="entry name" value="RNA POLYMERASE SIGMA-70 FACTOR ECF SUBFAMILY"/>
    <property type="match status" value="1"/>
</dbReference>
<dbReference type="NCBIfam" id="TIGR02937">
    <property type="entry name" value="sigma70-ECF"/>
    <property type="match status" value="1"/>
</dbReference>
<dbReference type="EMBL" id="VHIF01000001">
    <property type="protein sequence ID" value="TQO36770.1"/>
    <property type="molecule type" value="Genomic_DNA"/>
</dbReference>
<dbReference type="RefSeq" id="WP_227020830.1">
    <property type="nucleotide sequence ID" value="NZ_VHIF01000001.1"/>
</dbReference>
<feature type="domain" description="RNA polymerase sigma factor 70 region 4 type 2" evidence="6">
    <location>
        <begin position="120"/>
        <end position="172"/>
    </location>
</feature>
<dbReference type="SUPFAM" id="SSF88946">
    <property type="entry name" value="Sigma2 domain of RNA polymerase sigma factors"/>
    <property type="match status" value="1"/>
</dbReference>
<protein>
    <submittedName>
        <fullName evidence="7">RNA polymerase sigma-70 factor (ECF subfamily)</fullName>
    </submittedName>
</protein>
<dbReference type="Gene3D" id="1.10.1740.10">
    <property type="match status" value="1"/>
</dbReference>
<keyword evidence="3" id="KW-0731">Sigma factor</keyword>
<evidence type="ECO:0000256" key="3">
    <source>
        <dbReference type="ARBA" id="ARBA00023082"/>
    </source>
</evidence>
<evidence type="ECO:0000259" key="5">
    <source>
        <dbReference type="Pfam" id="PF04542"/>
    </source>
</evidence>
<feature type="domain" description="RNA polymerase sigma-70 region 2" evidence="5">
    <location>
        <begin position="27"/>
        <end position="94"/>
    </location>
</feature>
<comment type="caution">
    <text evidence="7">The sequence shown here is derived from an EMBL/GenBank/DDBJ whole genome shotgun (WGS) entry which is preliminary data.</text>
</comment>
<dbReference type="InterPro" id="IPR036388">
    <property type="entry name" value="WH-like_DNA-bd_sf"/>
</dbReference>
<name>A0ABY3A8F5_9FLAO</name>
<dbReference type="CDD" id="cd06171">
    <property type="entry name" value="Sigma70_r4"/>
    <property type="match status" value="1"/>
</dbReference>
<dbReference type="InterPro" id="IPR007627">
    <property type="entry name" value="RNA_pol_sigma70_r2"/>
</dbReference>
<dbReference type="InterPro" id="IPR013324">
    <property type="entry name" value="RNA_pol_sigma_r3/r4-like"/>
</dbReference>
<accession>A0ABY3A8F5</accession>
<dbReference type="Gene3D" id="1.10.10.10">
    <property type="entry name" value="Winged helix-like DNA-binding domain superfamily/Winged helix DNA-binding domain"/>
    <property type="match status" value="1"/>
</dbReference>
<organism evidence="7 8">
    <name type="scientific">Arenibacter algicola</name>
    <dbReference type="NCBI Taxonomy" id="616991"/>
    <lineage>
        <taxon>Bacteria</taxon>
        <taxon>Pseudomonadati</taxon>
        <taxon>Bacteroidota</taxon>
        <taxon>Flavobacteriia</taxon>
        <taxon>Flavobacteriales</taxon>
        <taxon>Flavobacteriaceae</taxon>
        <taxon>Arenibacter</taxon>
    </lineage>
</organism>
<keyword evidence="2" id="KW-0805">Transcription regulation</keyword>
<dbReference type="PANTHER" id="PTHR43133">
    <property type="entry name" value="RNA POLYMERASE ECF-TYPE SIGMA FACTO"/>
    <property type="match status" value="1"/>
</dbReference>
<proteinExistence type="inferred from homology"/>
<evidence type="ECO:0000256" key="1">
    <source>
        <dbReference type="ARBA" id="ARBA00010641"/>
    </source>
</evidence>
<reference evidence="7 8" key="1">
    <citation type="submission" date="2019-06" db="EMBL/GenBank/DDBJ databases">
        <title>A large-scale integrated study on North Sea by COGITO (Coastal Microbe Genomic &amp; Taxonomic Observatory).</title>
        <authorList>
            <person name="Teeling H."/>
        </authorList>
    </citation>
    <scope>NUCLEOTIDE SEQUENCE [LARGE SCALE GENOMIC DNA]</scope>
    <source>
        <strain evidence="7 8">MAR_2009_79</strain>
    </source>
</reference>
<dbReference type="InterPro" id="IPR013249">
    <property type="entry name" value="RNA_pol_sigma70_r4_t2"/>
</dbReference>
<keyword evidence="4" id="KW-0804">Transcription</keyword>